<evidence type="ECO:0000313" key="3">
    <source>
        <dbReference type="Proteomes" id="UP000478837"/>
    </source>
</evidence>
<evidence type="ECO:0000313" key="2">
    <source>
        <dbReference type="EMBL" id="NDW22268.1"/>
    </source>
</evidence>
<sequence>MSRKTVAITLLIPFSILTAYAVVRVGIVEIFTYHLRSPAGWQVFTDLVVALIIVLIWLIPDARKNNRNPWPWVIATICMGSIGPLLYLATETDTIKNGTRHQSRH</sequence>
<dbReference type="RefSeq" id="WP_163112095.1">
    <property type="nucleotide sequence ID" value="NZ_JAAAWP010000007.1"/>
</dbReference>
<name>A0A6L9MVR3_9ALTE</name>
<dbReference type="AlphaFoldDB" id="A0A6L9MVR3"/>
<protein>
    <submittedName>
        <fullName evidence="2">DUF2834 domain-containing protein</fullName>
    </submittedName>
</protein>
<dbReference type="InterPro" id="IPR021362">
    <property type="entry name" value="DUF2834"/>
</dbReference>
<dbReference type="Pfam" id="PF11196">
    <property type="entry name" value="DUF2834"/>
    <property type="match status" value="1"/>
</dbReference>
<dbReference type="Proteomes" id="UP000478837">
    <property type="component" value="Unassembled WGS sequence"/>
</dbReference>
<feature type="transmembrane region" description="Helical" evidence="1">
    <location>
        <begin position="40"/>
        <end position="58"/>
    </location>
</feature>
<dbReference type="EMBL" id="JAAAWP010000007">
    <property type="protein sequence ID" value="NDW22268.1"/>
    <property type="molecule type" value="Genomic_DNA"/>
</dbReference>
<organism evidence="2 3">
    <name type="scientific">Alteromonas hispanica</name>
    <dbReference type="NCBI Taxonomy" id="315421"/>
    <lineage>
        <taxon>Bacteria</taxon>
        <taxon>Pseudomonadati</taxon>
        <taxon>Pseudomonadota</taxon>
        <taxon>Gammaproteobacteria</taxon>
        <taxon>Alteromonadales</taxon>
        <taxon>Alteromonadaceae</taxon>
        <taxon>Alteromonas/Salinimonas group</taxon>
        <taxon>Alteromonas</taxon>
    </lineage>
</organism>
<gene>
    <name evidence="2" type="ORF">GTW09_12095</name>
</gene>
<keyword evidence="3" id="KW-1185">Reference proteome</keyword>
<keyword evidence="1" id="KW-1133">Transmembrane helix</keyword>
<proteinExistence type="predicted"/>
<keyword evidence="1" id="KW-0812">Transmembrane</keyword>
<evidence type="ECO:0000256" key="1">
    <source>
        <dbReference type="SAM" id="Phobius"/>
    </source>
</evidence>
<keyword evidence="1" id="KW-0472">Membrane</keyword>
<reference evidence="2 3" key="1">
    <citation type="submission" date="2020-01" db="EMBL/GenBank/DDBJ databases">
        <title>Genomes of bacteria type strains.</title>
        <authorList>
            <person name="Chen J."/>
            <person name="Zhu S."/>
            <person name="Yang J."/>
        </authorList>
    </citation>
    <scope>NUCLEOTIDE SEQUENCE [LARGE SCALE GENOMIC DNA]</scope>
    <source>
        <strain evidence="2 3">LMG 22958</strain>
    </source>
</reference>
<comment type="caution">
    <text evidence="2">The sequence shown here is derived from an EMBL/GenBank/DDBJ whole genome shotgun (WGS) entry which is preliminary data.</text>
</comment>
<accession>A0A6L9MVR3</accession>
<feature type="transmembrane region" description="Helical" evidence="1">
    <location>
        <begin position="70"/>
        <end position="89"/>
    </location>
</feature>